<accession>A0AAD1T359</accession>
<dbReference type="Proteomes" id="UP001295444">
    <property type="component" value="Chromosome 09"/>
</dbReference>
<feature type="compositionally biased region" description="Basic and acidic residues" evidence="1">
    <location>
        <begin position="14"/>
        <end position="36"/>
    </location>
</feature>
<name>A0AAD1T359_PELCU</name>
<evidence type="ECO:0000313" key="3">
    <source>
        <dbReference type="Proteomes" id="UP001295444"/>
    </source>
</evidence>
<feature type="compositionally biased region" description="Polar residues" evidence="1">
    <location>
        <begin position="37"/>
        <end position="49"/>
    </location>
</feature>
<organism evidence="2 3">
    <name type="scientific">Pelobates cultripes</name>
    <name type="common">Western spadefoot toad</name>
    <dbReference type="NCBI Taxonomy" id="61616"/>
    <lineage>
        <taxon>Eukaryota</taxon>
        <taxon>Metazoa</taxon>
        <taxon>Chordata</taxon>
        <taxon>Craniata</taxon>
        <taxon>Vertebrata</taxon>
        <taxon>Euteleostomi</taxon>
        <taxon>Amphibia</taxon>
        <taxon>Batrachia</taxon>
        <taxon>Anura</taxon>
        <taxon>Pelobatoidea</taxon>
        <taxon>Pelobatidae</taxon>
        <taxon>Pelobates</taxon>
    </lineage>
</organism>
<proteinExistence type="predicted"/>
<feature type="region of interest" description="Disordered" evidence="1">
    <location>
        <begin position="1"/>
        <end position="57"/>
    </location>
</feature>
<protein>
    <submittedName>
        <fullName evidence="2">Uncharacterized protein</fullName>
    </submittedName>
</protein>
<sequence>MVPSKQLKITDQIRPNKKERPQQKQDDTEPDAHSPDTDNITDGETTQMPQGEAPVSNHSLHVMLQALKESLRTDFRQITKEN</sequence>
<keyword evidence="3" id="KW-1185">Reference proteome</keyword>
<evidence type="ECO:0000256" key="1">
    <source>
        <dbReference type="SAM" id="MobiDB-lite"/>
    </source>
</evidence>
<gene>
    <name evidence="2" type="ORF">PECUL_23A021934</name>
</gene>
<dbReference type="AlphaFoldDB" id="A0AAD1T359"/>
<evidence type="ECO:0000313" key="2">
    <source>
        <dbReference type="EMBL" id="CAH2315090.1"/>
    </source>
</evidence>
<reference evidence="2" key="1">
    <citation type="submission" date="2022-03" db="EMBL/GenBank/DDBJ databases">
        <authorList>
            <person name="Alioto T."/>
            <person name="Alioto T."/>
            <person name="Gomez Garrido J."/>
        </authorList>
    </citation>
    <scope>NUCLEOTIDE SEQUENCE</scope>
</reference>
<dbReference type="EMBL" id="OW240920">
    <property type="protein sequence ID" value="CAH2315090.1"/>
    <property type="molecule type" value="Genomic_DNA"/>
</dbReference>